<evidence type="ECO:0000256" key="1">
    <source>
        <dbReference type="SAM" id="MobiDB-lite"/>
    </source>
</evidence>
<accession>A0A7X6DS70</accession>
<dbReference type="InterPro" id="IPR016024">
    <property type="entry name" value="ARM-type_fold"/>
</dbReference>
<dbReference type="InterPro" id="IPR011989">
    <property type="entry name" value="ARM-like"/>
</dbReference>
<dbReference type="InterPro" id="IPR011959">
    <property type="entry name" value="CHP02270"/>
</dbReference>
<dbReference type="AlphaFoldDB" id="A0A7X6DS70"/>
<keyword evidence="3" id="KW-1185">Reference proteome</keyword>
<feature type="region of interest" description="Disordered" evidence="1">
    <location>
        <begin position="309"/>
        <end position="333"/>
    </location>
</feature>
<protein>
    <submittedName>
        <fullName evidence="2">TIGR02270 family protein</fullName>
    </submittedName>
</protein>
<name>A0A7X6DS70_9BACT</name>
<gene>
    <name evidence="2" type="ORF">MNODULE_16790</name>
</gene>
<feature type="compositionally biased region" description="Acidic residues" evidence="1">
    <location>
        <begin position="317"/>
        <end position="326"/>
    </location>
</feature>
<dbReference type="EMBL" id="VTOW01000003">
    <property type="protein sequence ID" value="NKE72410.1"/>
    <property type="molecule type" value="Genomic_DNA"/>
</dbReference>
<comment type="caution">
    <text evidence="2">The sequence shown here is derived from an EMBL/GenBank/DDBJ whole genome shotgun (WGS) entry which is preliminary data.</text>
</comment>
<dbReference type="NCBIfam" id="TIGR02270">
    <property type="entry name" value="TIGR02270 family protein"/>
    <property type="match status" value="1"/>
</dbReference>
<dbReference type="Gene3D" id="1.25.10.10">
    <property type="entry name" value="Leucine-rich Repeat Variant"/>
    <property type="match status" value="1"/>
</dbReference>
<evidence type="ECO:0000313" key="2">
    <source>
        <dbReference type="EMBL" id="NKE72410.1"/>
    </source>
</evidence>
<sequence length="411" mass="44434">MILLDILEEHLEEADFLFQQRTNALADRAYDLDGLAELEERLLAHLDGLVLGGKEAWALLEPKLAGGALGEVFAAAFVALESGDPARIELLQKTFGGAEGPVLDGIRHALRHTSSPEIEKIVRPLLDNEKGAVRAAAIDVISFRRMSLETGLLQAGLREKDPLVASAAANAVGRLRIAGLKYEVEAALESDAVPVRLEAIRAGLLLKSEKALSRCRKAVQERGEEGGEAILLLGLLGHPEDGPRLVNALGEAALARNAVMSLGLLGRAAGIDALIQCAADPKLARLAGEAIRTMTGVDLEKENLVAPKAEADAKPEAEDEFEDGPDEGLPIPDPVKLEGWWRKSISRFDKKTRYRKGQPYSPQRLIELLHTGTLPERHHAALELALIDPSRPPFETQAFAARQRKETAGLK</sequence>
<proteinExistence type="predicted"/>
<dbReference type="SUPFAM" id="SSF48371">
    <property type="entry name" value="ARM repeat"/>
    <property type="match status" value="1"/>
</dbReference>
<organism evidence="2 3">
    <name type="scientific">Candidatus Manganitrophus noduliformans</name>
    <dbReference type="NCBI Taxonomy" id="2606439"/>
    <lineage>
        <taxon>Bacteria</taxon>
        <taxon>Pseudomonadati</taxon>
        <taxon>Nitrospirota</taxon>
        <taxon>Nitrospiria</taxon>
        <taxon>Candidatus Troglogloeales</taxon>
        <taxon>Candidatus Manganitrophaceae</taxon>
        <taxon>Candidatus Manganitrophus</taxon>
    </lineage>
</organism>
<reference evidence="2 3" key="1">
    <citation type="journal article" date="2020" name="Nature">
        <title>Bacterial chemolithoautotrophy via manganese oxidation.</title>
        <authorList>
            <person name="Yu H."/>
            <person name="Leadbetter J.R."/>
        </authorList>
    </citation>
    <scope>NUCLEOTIDE SEQUENCE [LARGE SCALE GENOMIC DNA]</scope>
    <source>
        <strain evidence="2 3">Mn-1</strain>
    </source>
</reference>
<dbReference type="RefSeq" id="WP_168062014.1">
    <property type="nucleotide sequence ID" value="NZ_VTOW01000003.1"/>
</dbReference>
<evidence type="ECO:0000313" key="3">
    <source>
        <dbReference type="Proteomes" id="UP000534783"/>
    </source>
</evidence>
<dbReference type="Proteomes" id="UP000534783">
    <property type="component" value="Unassembled WGS sequence"/>
</dbReference>